<reference evidence="1 2" key="1">
    <citation type="submission" date="2014-04" db="EMBL/GenBank/DDBJ databases">
        <authorList>
            <consortium name="DOE Joint Genome Institute"/>
            <person name="Kuo A."/>
            <person name="Ruytinx J."/>
            <person name="Rineau F."/>
            <person name="Colpaert J."/>
            <person name="Kohler A."/>
            <person name="Nagy L.G."/>
            <person name="Floudas D."/>
            <person name="Copeland A."/>
            <person name="Barry K.W."/>
            <person name="Cichocki N."/>
            <person name="Veneault-Fourrey C."/>
            <person name="LaButti K."/>
            <person name="Lindquist E.A."/>
            <person name="Lipzen A."/>
            <person name="Lundell T."/>
            <person name="Morin E."/>
            <person name="Murat C."/>
            <person name="Sun H."/>
            <person name="Tunlid A."/>
            <person name="Henrissat B."/>
            <person name="Grigoriev I.V."/>
            <person name="Hibbett D.S."/>
            <person name="Martin F."/>
            <person name="Nordberg H.P."/>
            <person name="Cantor M.N."/>
            <person name="Hua S.X."/>
        </authorList>
    </citation>
    <scope>NUCLEOTIDE SEQUENCE [LARGE SCALE GENOMIC DNA]</scope>
    <source>
        <strain evidence="1 2">UH-Slu-Lm8-n1</strain>
    </source>
</reference>
<dbReference type="Proteomes" id="UP000054485">
    <property type="component" value="Unassembled WGS sequence"/>
</dbReference>
<sequence>MSKPEDFLLELLLWEPRVASLSSSAYAYAFEQATHVRLQRRAYDAAILRIQLTDIMSQL</sequence>
<organism evidence="1 2">
    <name type="scientific">Suillus luteus UH-Slu-Lm8-n1</name>
    <dbReference type="NCBI Taxonomy" id="930992"/>
    <lineage>
        <taxon>Eukaryota</taxon>
        <taxon>Fungi</taxon>
        <taxon>Dikarya</taxon>
        <taxon>Basidiomycota</taxon>
        <taxon>Agaricomycotina</taxon>
        <taxon>Agaricomycetes</taxon>
        <taxon>Agaricomycetidae</taxon>
        <taxon>Boletales</taxon>
        <taxon>Suillineae</taxon>
        <taxon>Suillaceae</taxon>
        <taxon>Suillus</taxon>
    </lineage>
</organism>
<dbReference type="AlphaFoldDB" id="A0A0D0A8C3"/>
<name>A0A0D0A8C3_9AGAM</name>
<reference evidence="2" key="2">
    <citation type="submission" date="2015-01" db="EMBL/GenBank/DDBJ databases">
        <title>Evolutionary Origins and Diversification of the Mycorrhizal Mutualists.</title>
        <authorList>
            <consortium name="DOE Joint Genome Institute"/>
            <consortium name="Mycorrhizal Genomics Consortium"/>
            <person name="Kohler A."/>
            <person name="Kuo A."/>
            <person name="Nagy L.G."/>
            <person name="Floudas D."/>
            <person name="Copeland A."/>
            <person name="Barry K.W."/>
            <person name="Cichocki N."/>
            <person name="Veneault-Fourrey C."/>
            <person name="LaButti K."/>
            <person name="Lindquist E.A."/>
            <person name="Lipzen A."/>
            <person name="Lundell T."/>
            <person name="Morin E."/>
            <person name="Murat C."/>
            <person name="Riley R."/>
            <person name="Ohm R."/>
            <person name="Sun H."/>
            <person name="Tunlid A."/>
            <person name="Henrissat B."/>
            <person name="Grigoriev I.V."/>
            <person name="Hibbett D.S."/>
            <person name="Martin F."/>
        </authorList>
    </citation>
    <scope>NUCLEOTIDE SEQUENCE [LARGE SCALE GENOMIC DNA]</scope>
    <source>
        <strain evidence="2">UH-Slu-Lm8-n1</strain>
    </source>
</reference>
<dbReference type="EMBL" id="KN835762">
    <property type="protein sequence ID" value="KIK34384.1"/>
    <property type="molecule type" value="Genomic_DNA"/>
</dbReference>
<evidence type="ECO:0000313" key="1">
    <source>
        <dbReference type="EMBL" id="KIK34384.1"/>
    </source>
</evidence>
<evidence type="ECO:0000313" key="2">
    <source>
        <dbReference type="Proteomes" id="UP000054485"/>
    </source>
</evidence>
<accession>A0A0D0A8C3</accession>
<protein>
    <submittedName>
        <fullName evidence="1">Uncharacterized protein</fullName>
    </submittedName>
</protein>
<gene>
    <name evidence="1" type="ORF">CY34DRAFT_812968</name>
</gene>
<dbReference type="HOGENOM" id="CLU_2962460_0_0_1"/>
<keyword evidence="2" id="KW-1185">Reference proteome</keyword>
<proteinExistence type="predicted"/>
<dbReference type="InParanoid" id="A0A0D0A8C3"/>